<feature type="transmembrane region" description="Helical" evidence="6">
    <location>
        <begin position="104"/>
        <end position="125"/>
    </location>
</feature>
<organism evidence="7 8">
    <name type="scientific">Streptomyces xanthochromogenes</name>
    <dbReference type="NCBI Taxonomy" id="67384"/>
    <lineage>
        <taxon>Bacteria</taxon>
        <taxon>Bacillati</taxon>
        <taxon>Actinomycetota</taxon>
        <taxon>Actinomycetes</taxon>
        <taxon>Kitasatosporales</taxon>
        <taxon>Streptomycetaceae</taxon>
        <taxon>Streptomyces</taxon>
    </lineage>
</organism>
<keyword evidence="8" id="KW-1185">Reference proteome</keyword>
<dbReference type="EMBL" id="BMUU01000006">
    <property type="protein sequence ID" value="GGY41559.1"/>
    <property type="molecule type" value="Genomic_DNA"/>
</dbReference>
<evidence type="ECO:0000256" key="6">
    <source>
        <dbReference type="SAM" id="Phobius"/>
    </source>
</evidence>
<feature type="transmembrane region" description="Helical" evidence="6">
    <location>
        <begin position="257"/>
        <end position="278"/>
    </location>
</feature>
<evidence type="ECO:0000256" key="5">
    <source>
        <dbReference type="ARBA" id="ARBA00023136"/>
    </source>
</evidence>
<feature type="transmembrane region" description="Helical" evidence="6">
    <location>
        <begin position="191"/>
        <end position="210"/>
    </location>
</feature>
<keyword evidence="5 6" id="KW-0472">Membrane</keyword>
<dbReference type="PANTHER" id="PTHR30213:SF0">
    <property type="entry name" value="UPF0761 MEMBRANE PROTEIN YIHY"/>
    <property type="match status" value="1"/>
</dbReference>
<evidence type="ECO:0000313" key="8">
    <source>
        <dbReference type="Proteomes" id="UP000600946"/>
    </source>
</evidence>
<comment type="subcellular location">
    <subcellularLocation>
        <location evidence="1">Cell membrane</location>
        <topology evidence="1">Multi-pass membrane protein</topology>
    </subcellularLocation>
</comment>
<keyword evidence="2" id="KW-1003">Cell membrane</keyword>
<accession>A0ABQ3A9M0</accession>
<feature type="transmembrane region" description="Helical" evidence="6">
    <location>
        <begin position="222"/>
        <end position="245"/>
    </location>
</feature>
<evidence type="ECO:0000256" key="4">
    <source>
        <dbReference type="ARBA" id="ARBA00022989"/>
    </source>
</evidence>
<protein>
    <submittedName>
        <fullName evidence="7">Ribonuclease</fullName>
    </submittedName>
</protein>
<dbReference type="PIRSF" id="PIRSF035875">
    <property type="entry name" value="RNase_BN"/>
    <property type="match status" value="1"/>
</dbReference>
<evidence type="ECO:0000256" key="1">
    <source>
        <dbReference type="ARBA" id="ARBA00004651"/>
    </source>
</evidence>
<dbReference type="NCBIfam" id="TIGR00765">
    <property type="entry name" value="yihY_not_rbn"/>
    <property type="match status" value="1"/>
</dbReference>
<dbReference type="RefSeq" id="WP_229892772.1">
    <property type="nucleotide sequence ID" value="NZ_BMUU01000006.1"/>
</dbReference>
<keyword evidence="4 6" id="KW-1133">Transmembrane helix</keyword>
<reference evidence="8" key="1">
    <citation type="journal article" date="2019" name="Int. J. Syst. Evol. Microbiol.">
        <title>The Global Catalogue of Microorganisms (GCM) 10K type strain sequencing project: providing services to taxonomists for standard genome sequencing and annotation.</title>
        <authorList>
            <consortium name="The Broad Institute Genomics Platform"/>
            <consortium name="The Broad Institute Genome Sequencing Center for Infectious Disease"/>
            <person name="Wu L."/>
            <person name="Ma J."/>
        </authorList>
    </citation>
    <scope>NUCLEOTIDE SEQUENCE [LARGE SCALE GENOMIC DNA]</scope>
    <source>
        <strain evidence="8">JCM 4594</strain>
    </source>
</reference>
<dbReference type="InterPro" id="IPR017039">
    <property type="entry name" value="Virul_fac_BrkB"/>
</dbReference>
<evidence type="ECO:0000256" key="3">
    <source>
        <dbReference type="ARBA" id="ARBA00022692"/>
    </source>
</evidence>
<dbReference type="Proteomes" id="UP000600946">
    <property type="component" value="Unassembled WGS sequence"/>
</dbReference>
<dbReference type="PANTHER" id="PTHR30213">
    <property type="entry name" value="INNER MEMBRANE PROTEIN YHJD"/>
    <property type="match status" value="1"/>
</dbReference>
<gene>
    <name evidence="7" type="ORF">GCM10010326_39620</name>
</gene>
<feature type="transmembrane region" description="Helical" evidence="6">
    <location>
        <begin position="44"/>
        <end position="67"/>
    </location>
</feature>
<keyword evidence="3 6" id="KW-0812">Transmembrane</keyword>
<proteinExistence type="predicted"/>
<name>A0ABQ3A9M0_9ACTN</name>
<dbReference type="Pfam" id="PF03631">
    <property type="entry name" value="Virul_fac_BrkB"/>
    <property type="match status" value="1"/>
</dbReference>
<dbReference type="GeneID" id="96291902"/>
<comment type="caution">
    <text evidence="7">The sequence shown here is derived from an EMBL/GenBank/DDBJ whole genome shotgun (WGS) entry which is preliminary data.</text>
</comment>
<feature type="transmembrane region" description="Helical" evidence="6">
    <location>
        <begin position="146"/>
        <end position="171"/>
    </location>
</feature>
<evidence type="ECO:0000256" key="2">
    <source>
        <dbReference type="ARBA" id="ARBA00022475"/>
    </source>
</evidence>
<sequence>MPPPSCSAAGRPRPAAIARRLRTALRDTAVAVWNDNLSDWAASLTYYALLALVPALLVTVSAIGLAAPQATGQLIDDLTAYAPAQSASALRDALRQMTATQSTVWVLVVTGAVSALWSASSYLAVFRRALHAMHRMPDTRPTLRRAHTIVATALLLLALLLTGSVVIVISGPVARRAASLVGVHGIGAWSALRWPVLLCVVAVLVLMLFRTGPAEARGVGRGLPGGVLAVILWYAASALFTLYAGHIASYTRLYGSLAGVVVFLVWLWFTNLALLVGAQFNASRSRLPRAGRASS</sequence>
<evidence type="ECO:0000313" key="7">
    <source>
        <dbReference type="EMBL" id="GGY41559.1"/>
    </source>
</evidence>